<dbReference type="InterPro" id="IPR013249">
    <property type="entry name" value="RNA_pol_sigma70_r4_t2"/>
</dbReference>
<evidence type="ECO:0000259" key="1">
    <source>
        <dbReference type="Pfam" id="PF08281"/>
    </source>
</evidence>
<dbReference type="EMBL" id="JAVAMP010000001">
    <property type="protein sequence ID" value="MDP5273210.1"/>
    <property type="molecule type" value="Genomic_DNA"/>
</dbReference>
<comment type="caution">
    <text evidence="2">The sequence shown here is derived from an EMBL/GenBank/DDBJ whole genome shotgun (WGS) entry which is preliminary data.</text>
</comment>
<proteinExistence type="predicted"/>
<dbReference type="Gene3D" id="1.10.10.10">
    <property type="entry name" value="Winged helix-like DNA-binding domain superfamily/Winged helix DNA-binding domain"/>
    <property type="match status" value="1"/>
</dbReference>
<feature type="domain" description="RNA polymerase sigma factor 70 region 4 type 2" evidence="1">
    <location>
        <begin position="34"/>
        <end position="74"/>
    </location>
</feature>
<gene>
    <name evidence="2" type="ORF">Q5Y73_03770</name>
</gene>
<dbReference type="InterPro" id="IPR036388">
    <property type="entry name" value="WH-like_DNA-bd_sf"/>
</dbReference>
<accession>A0ABT9IWP8</accession>
<keyword evidence="3" id="KW-1185">Reference proteome</keyword>
<sequence length="98" mass="11255">MKKLLQDHHHIAERRYKGDMAASDMLMDLQTAVQLAMLTRRQAEALRLVYVYQMKQKEAAVKMDVTQQAVEQFINGACNRIAGVYKKWNEIDGSEVGK</sequence>
<dbReference type="SUPFAM" id="SSF88659">
    <property type="entry name" value="Sigma3 and sigma4 domains of RNA polymerase sigma factors"/>
    <property type="match status" value="1"/>
</dbReference>
<reference evidence="2 3" key="1">
    <citation type="submission" date="2023-08" db="EMBL/GenBank/DDBJ databases">
        <authorList>
            <person name="Park J.-S."/>
        </authorList>
    </citation>
    <scope>NUCLEOTIDE SEQUENCE [LARGE SCALE GENOMIC DNA]</scope>
    <source>
        <strain evidence="2 3">2205SS18-9</strain>
    </source>
</reference>
<dbReference type="Pfam" id="PF08281">
    <property type="entry name" value="Sigma70_r4_2"/>
    <property type="match status" value="1"/>
</dbReference>
<organism evidence="2 3">
    <name type="scientific">Chengkuizengella axinellae</name>
    <dbReference type="NCBI Taxonomy" id="3064388"/>
    <lineage>
        <taxon>Bacteria</taxon>
        <taxon>Bacillati</taxon>
        <taxon>Bacillota</taxon>
        <taxon>Bacilli</taxon>
        <taxon>Bacillales</taxon>
        <taxon>Paenibacillaceae</taxon>
        <taxon>Chengkuizengella</taxon>
    </lineage>
</organism>
<dbReference type="Proteomes" id="UP001231941">
    <property type="component" value="Unassembled WGS sequence"/>
</dbReference>
<evidence type="ECO:0000313" key="3">
    <source>
        <dbReference type="Proteomes" id="UP001231941"/>
    </source>
</evidence>
<protein>
    <submittedName>
        <fullName evidence="2">Sigma factor-like helix-turn-helix DNA-binding protein</fullName>
    </submittedName>
</protein>
<name>A0ABT9IWP8_9BACL</name>
<dbReference type="InterPro" id="IPR013324">
    <property type="entry name" value="RNA_pol_sigma_r3/r4-like"/>
</dbReference>
<evidence type="ECO:0000313" key="2">
    <source>
        <dbReference type="EMBL" id="MDP5273210.1"/>
    </source>
</evidence>
<dbReference type="RefSeq" id="WP_305990494.1">
    <property type="nucleotide sequence ID" value="NZ_JAVAMP010000001.1"/>
</dbReference>